<dbReference type="InterPro" id="IPR036236">
    <property type="entry name" value="Znf_C2H2_sf"/>
</dbReference>
<dbReference type="EMBL" id="JAMWBK010000012">
    <property type="protein sequence ID" value="KAJ8901076.1"/>
    <property type="molecule type" value="Genomic_DNA"/>
</dbReference>
<keyword evidence="6" id="KW-0539">Nucleus</keyword>
<evidence type="ECO:0000313" key="11">
    <source>
        <dbReference type="Proteomes" id="UP001157974"/>
    </source>
</evidence>
<dbReference type="Pfam" id="PF00096">
    <property type="entry name" value="zf-C2H2"/>
    <property type="match status" value="2"/>
</dbReference>
<dbReference type="FunFam" id="3.30.160.60:FF:000110">
    <property type="entry name" value="Zinc finger protein-like"/>
    <property type="match status" value="1"/>
</dbReference>
<dbReference type="Gene3D" id="3.30.160.60">
    <property type="entry name" value="Classic Zinc Finger"/>
    <property type="match status" value="3"/>
</dbReference>
<dbReference type="GO" id="GO:0005634">
    <property type="term" value="C:nucleus"/>
    <property type="evidence" value="ECO:0007669"/>
    <property type="project" value="UniProtKB-SubCell"/>
</dbReference>
<evidence type="ECO:0000313" key="10">
    <source>
        <dbReference type="EMBL" id="KAJ8901076.1"/>
    </source>
</evidence>
<reference evidence="10 11" key="1">
    <citation type="journal article" date="2023" name="Nat. Commun.">
        <title>Origin of minicircular mitochondrial genomes in red algae.</title>
        <authorList>
            <person name="Lee Y."/>
            <person name="Cho C.H."/>
            <person name="Lee Y.M."/>
            <person name="Park S.I."/>
            <person name="Yang J.H."/>
            <person name="West J.A."/>
            <person name="Bhattacharya D."/>
            <person name="Yoon H.S."/>
        </authorList>
    </citation>
    <scope>NUCLEOTIDE SEQUENCE [LARGE SCALE GENOMIC DNA]</scope>
    <source>
        <strain evidence="10 11">CCMP1338</strain>
        <tissue evidence="10">Whole cell</tissue>
    </source>
</reference>
<gene>
    <name evidence="10" type="ORF">NDN08_004936</name>
</gene>
<protein>
    <recommendedName>
        <fullName evidence="9">C2H2-type domain-containing protein</fullName>
    </recommendedName>
</protein>
<dbReference type="InterPro" id="IPR013087">
    <property type="entry name" value="Znf_C2H2_type"/>
</dbReference>
<organism evidence="10 11">
    <name type="scientific">Rhodosorus marinus</name>
    <dbReference type="NCBI Taxonomy" id="101924"/>
    <lineage>
        <taxon>Eukaryota</taxon>
        <taxon>Rhodophyta</taxon>
        <taxon>Stylonematophyceae</taxon>
        <taxon>Stylonematales</taxon>
        <taxon>Stylonemataceae</taxon>
        <taxon>Rhodosorus</taxon>
    </lineage>
</organism>
<keyword evidence="4 7" id="KW-0863">Zinc-finger</keyword>
<feature type="domain" description="C2H2-type" evidence="9">
    <location>
        <begin position="409"/>
        <end position="437"/>
    </location>
</feature>
<dbReference type="Proteomes" id="UP001157974">
    <property type="component" value="Unassembled WGS sequence"/>
</dbReference>
<dbReference type="Pfam" id="PF13894">
    <property type="entry name" value="zf-C2H2_4"/>
    <property type="match status" value="1"/>
</dbReference>
<feature type="region of interest" description="Disordered" evidence="8">
    <location>
        <begin position="425"/>
        <end position="445"/>
    </location>
</feature>
<evidence type="ECO:0000256" key="1">
    <source>
        <dbReference type="ARBA" id="ARBA00004123"/>
    </source>
</evidence>
<dbReference type="SUPFAM" id="SSF57667">
    <property type="entry name" value="beta-beta-alpha zinc fingers"/>
    <property type="match status" value="2"/>
</dbReference>
<evidence type="ECO:0000256" key="7">
    <source>
        <dbReference type="PROSITE-ProRule" id="PRU00042"/>
    </source>
</evidence>
<dbReference type="GO" id="GO:0008270">
    <property type="term" value="F:zinc ion binding"/>
    <property type="evidence" value="ECO:0007669"/>
    <property type="project" value="UniProtKB-KW"/>
</dbReference>
<dbReference type="PANTHER" id="PTHR16515">
    <property type="entry name" value="PR DOMAIN ZINC FINGER PROTEIN"/>
    <property type="match status" value="1"/>
</dbReference>
<evidence type="ECO:0000256" key="8">
    <source>
        <dbReference type="SAM" id="MobiDB-lite"/>
    </source>
</evidence>
<dbReference type="AlphaFoldDB" id="A0AAV8UKA6"/>
<name>A0AAV8UKA6_9RHOD</name>
<dbReference type="SMART" id="SM00355">
    <property type="entry name" value="ZnF_C2H2"/>
    <property type="match status" value="4"/>
</dbReference>
<dbReference type="FunFam" id="3.30.160.60:FF:000446">
    <property type="entry name" value="Zinc finger protein"/>
    <property type="match status" value="1"/>
</dbReference>
<accession>A0AAV8UKA6</accession>
<dbReference type="PROSITE" id="PS00028">
    <property type="entry name" value="ZINC_FINGER_C2H2_1"/>
    <property type="match status" value="4"/>
</dbReference>
<dbReference type="InterPro" id="IPR050331">
    <property type="entry name" value="Zinc_finger"/>
</dbReference>
<evidence type="ECO:0000256" key="2">
    <source>
        <dbReference type="ARBA" id="ARBA00022723"/>
    </source>
</evidence>
<evidence type="ECO:0000256" key="6">
    <source>
        <dbReference type="ARBA" id="ARBA00023242"/>
    </source>
</evidence>
<evidence type="ECO:0000256" key="4">
    <source>
        <dbReference type="ARBA" id="ARBA00022771"/>
    </source>
</evidence>
<dbReference type="PROSITE" id="PS50157">
    <property type="entry name" value="ZINC_FINGER_C2H2_2"/>
    <property type="match status" value="4"/>
</dbReference>
<dbReference type="GO" id="GO:0010468">
    <property type="term" value="P:regulation of gene expression"/>
    <property type="evidence" value="ECO:0007669"/>
    <property type="project" value="TreeGrafter"/>
</dbReference>
<feature type="domain" description="C2H2-type" evidence="9">
    <location>
        <begin position="322"/>
        <end position="350"/>
    </location>
</feature>
<keyword evidence="5" id="KW-0862">Zinc</keyword>
<keyword evidence="3" id="KW-0677">Repeat</keyword>
<evidence type="ECO:0000259" key="9">
    <source>
        <dbReference type="PROSITE" id="PS50157"/>
    </source>
</evidence>
<feature type="domain" description="C2H2-type" evidence="9">
    <location>
        <begin position="351"/>
        <end position="374"/>
    </location>
</feature>
<keyword evidence="11" id="KW-1185">Reference proteome</keyword>
<evidence type="ECO:0000256" key="3">
    <source>
        <dbReference type="ARBA" id="ARBA00022737"/>
    </source>
</evidence>
<keyword evidence="2" id="KW-0479">Metal-binding</keyword>
<feature type="domain" description="C2H2-type" evidence="9">
    <location>
        <begin position="380"/>
        <end position="408"/>
    </location>
</feature>
<comment type="caution">
    <text evidence="10">The sequence shown here is derived from an EMBL/GenBank/DDBJ whole genome shotgun (WGS) entry which is preliminary data.</text>
</comment>
<proteinExistence type="predicted"/>
<comment type="subcellular location">
    <subcellularLocation>
        <location evidence="1">Nucleus</location>
    </subcellularLocation>
</comment>
<evidence type="ECO:0000256" key="5">
    <source>
        <dbReference type="ARBA" id="ARBA00022833"/>
    </source>
</evidence>
<sequence>MVSLDKSSRRSLFGSYPLPDAVVSWLTFTDERANENAHWLDSSVVVTKGIVETKGVVPGQSRPQIWLGSKRSMLMMCEYDSEGFCLGTLTNGDHPLVAALMGNERTSRFALVADKENLSFRSMVSCSYDSGYVSMTFYEGVPGRQSNVAAVSQRTAVFKKDTPHIIEKEIRAFEPCDEHKPRGGSYSHIRTPSALADGSCWERFQLMAPALFKGWRNICVEVDNSTQAGASRVPSKRKTMDMRVYSRVVRDEDELREIRRDFVNKLFERALRPTVTPADEALVFSTHGEPLALEYWSSVESSSGLDSVQKVPTTRSKQAGPHTCHQCNHDFKRIYELHRHMDNVHNGVRKFSCKVCGKAFTQSTHARVHMETVHQKVMSWCCDLCGRGFGTKHKLARHQKSVHEKERSHACSVCGASYFQSSDLRRHMKQKHDDEPTSTTVPGVE</sequence>
<dbReference type="PANTHER" id="PTHR16515:SF49">
    <property type="entry name" value="GASTRULA ZINC FINGER PROTEIN XLCGF49.1-LIKE-RELATED"/>
    <property type="match status" value="1"/>
</dbReference>